<dbReference type="Proteomes" id="UP000255207">
    <property type="component" value="Unassembled WGS sequence"/>
</dbReference>
<dbReference type="Gene3D" id="3.30.2310.20">
    <property type="entry name" value="RelE-like"/>
    <property type="match status" value="1"/>
</dbReference>
<dbReference type="PANTHER" id="PTHR33755:SF9">
    <property type="entry name" value="TOXIN PARE1"/>
    <property type="match status" value="1"/>
</dbReference>
<sequence length="96" mass="10747">MSSFSTTARADDDLLDIYLFGIERFGRLQAARYLADMHHVFTLLGENPRMGREADRIAPGVRRHEHGAHVIFYEEAGSGALILAIVHKAGVERLEL</sequence>
<dbReference type="RefSeq" id="WP_114828432.1">
    <property type="nucleotide sequence ID" value="NZ_QQTO01000037.1"/>
</dbReference>
<dbReference type="InterPro" id="IPR051803">
    <property type="entry name" value="TA_system_RelE-like_toxin"/>
</dbReference>
<keyword evidence="5" id="KW-1185">Reference proteome</keyword>
<dbReference type="PIRSF" id="PIRSF029218">
    <property type="entry name" value="ParE"/>
    <property type="match status" value="1"/>
</dbReference>
<accession>A0A370LAH7</accession>
<proteinExistence type="inferred from homology"/>
<dbReference type="Pfam" id="PF05016">
    <property type="entry name" value="ParE_toxin"/>
    <property type="match status" value="1"/>
</dbReference>
<dbReference type="EMBL" id="QQTP01000002">
    <property type="protein sequence ID" value="RDJ28307.1"/>
    <property type="molecule type" value="Genomic_DNA"/>
</dbReference>
<dbReference type="InterPro" id="IPR035093">
    <property type="entry name" value="RelE/ParE_toxin_dom_sf"/>
</dbReference>
<evidence type="ECO:0000256" key="1">
    <source>
        <dbReference type="ARBA" id="ARBA00006226"/>
    </source>
</evidence>
<comment type="similarity">
    <text evidence="1 3">Belongs to the RelE toxin family.</text>
</comment>
<dbReference type="InterPro" id="IPR007712">
    <property type="entry name" value="RelE/ParE_toxin"/>
</dbReference>
<evidence type="ECO:0000313" key="4">
    <source>
        <dbReference type="EMBL" id="RDJ28307.1"/>
    </source>
</evidence>
<evidence type="ECO:0000256" key="2">
    <source>
        <dbReference type="ARBA" id="ARBA00022649"/>
    </source>
</evidence>
<dbReference type="AlphaFoldDB" id="A0A370LAH7"/>
<dbReference type="InterPro" id="IPR028344">
    <property type="entry name" value="ParE1/4"/>
</dbReference>
<gene>
    <name evidence="4" type="ORF">DWE98_06945</name>
</gene>
<dbReference type="PANTHER" id="PTHR33755">
    <property type="entry name" value="TOXIN PARE1-RELATED"/>
    <property type="match status" value="1"/>
</dbReference>
<protein>
    <recommendedName>
        <fullName evidence="3">Toxin</fullName>
    </recommendedName>
</protein>
<name>A0A370LAH7_9HYPH</name>
<reference evidence="5" key="1">
    <citation type="submission" date="2018-07" db="EMBL/GenBank/DDBJ databases">
        <authorList>
            <person name="Safronova V.I."/>
            <person name="Chirak E.R."/>
            <person name="Sazanova A.L."/>
        </authorList>
    </citation>
    <scope>NUCLEOTIDE SEQUENCE [LARGE SCALE GENOMIC DNA]</scope>
    <source>
        <strain evidence="5">RCAM04685</strain>
    </source>
</reference>
<organism evidence="4 5">
    <name type="scientific">Bosea caraganae</name>
    <dbReference type="NCBI Taxonomy" id="2763117"/>
    <lineage>
        <taxon>Bacteria</taxon>
        <taxon>Pseudomonadati</taxon>
        <taxon>Pseudomonadota</taxon>
        <taxon>Alphaproteobacteria</taxon>
        <taxon>Hyphomicrobiales</taxon>
        <taxon>Boseaceae</taxon>
        <taxon>Bosea</taxon>
    </lineage>
</organism>
<comment type="caution">
    <text evidence="4">The sequence shown here is derived from an EMBL/GenBank/DDBJ whole genome shotgun (WGS) entry which is preliminary data.</text>
</comment>
<evidence type="ECO:0000256" key="3">
    <source>
        <dbReference type="PIRNR" id="PIRNR029218"/>
    </source>
</evidence>
<evidence type="ECO:0000313" key="5">
    <source>
        <dbReference type="Proteomes" id="UP000255207"/>
    </source>
</evidence>
<dbReference type="OrthoDB" id="5457915at2"/>
<keyword evidence="2" id="KW-1277">Toxin-antitoxin system</keyword>